<evidence type="ECO:0000256" key="2">
    <source>
        <dbReference type="SAM" id="SignalP"/>
    </source>
</evidence>
<gene>
    <name evidence="3" type="ORF">Tci_582589</name>
</gene>
<feature type="signal peptide" evidence="2">
    <location>
        <begin position="1"/>
        <end position="16"/>
    </location>
</feature>
<protein>
    <submittedName>
        <fullName evidence="3">Uncharacterized protein</fullName>
    </submittedName>
</protein>
<evidence type="ECO:0000256" key="1">
    <source>
        <dbReference type="SAM" id="MobiDB-lite"/>
    </source>
</evidence>
<dbReference type="AlphaFoldDB" id="A0A699J566"/>
<keyword evidence="2" id="KW-0732">Signal</keyword>
<name>A0A699J566_TANCI</name>
<feature type="region of interest" description="Disordered" evidence="1">
    <location>
        <begin position="83"/>
        <end position="107"/>
    </location>
</feature>
<feature type="compositionally biased region" description="Pro residues" evidence="1">
    <location>
        <begin position="95"/>
        <end position="105"/>
    </location>
</feature>
<sequence length="196" mass="21927">MLSLFLIYFWQPPAAAVLRRQKTFLASFPAETKNISYQPIYWIHYNTRRHAPPLRPHSTSTTATQHHPTYAVTTAATATLSTSSSSPLRHHFHRAPPPQIHQPPRPPHKAKLRLVLKTAHNGAFGVVLHQQGVRSGPGQSQRWVRCVVLPAERVAATTMGALGGRHRCRKTVKGVFGCRWSALESVWFSKHKLGSV</sequence>
<comment type="caution">
    <text evidence="3">The sequence shown here is derived from an EMBL/GenBank/DDBJ whole genome shotgun (WGS) entry which is preliminary data.</text>
</comment>
<organism evidence="3">
    <name type="scientific">Tanacetum cinerariifolium</name>
    <name type="common">Dalmatian daisy</name>
    <name type="synonym">Chrysanthemum cinerariifolium</name>
    <dbReference type="NCBI Taxonomy" id="118510"/>
    <lineage>
        <taxon>Eukaryota</taxon>
        <taxon>Viridiplantae</taxon>
        <taxon>Streptophyta</taxon>
        <taxon>Embryophyta</taxon>
        <taxon>Tracheophyta</taxon>
        <taxon>Spermatophyta</taxon>
        <taxon>Magnoliopsida</taxon>
        <taxon>eudicotyledons</taxon>
        <taxon>Gunneridae</taxon>
        <taxon>Pentapetalae</taxon>
        <taxon>asterids</taxon>
        <taxon>campanulids</taxon>
        <taxon>Asterales</taxon>
        <taxon>Asteraceae</taxon>
        <taxon>Asteroideae</taxon>
        <taxon>Anthemideae</taxon>
        <taxon>Anthemidinae</taxon>
        <taxon>Tanacetum</taxon>
    </lineage>
</organism>
<feature type="chain" id="PRO_5025401256" evidence="2">
    <location>
        <begin position="17"/>
        <end position="196"/>
    </location>
</feature>
<proteinExistence type="predicted"/>
<evidence type="ECO:0000313" key="3">
    <source>
        <dbReference type="EMBL" id="GFA10617.1"/>
    </source>
</evidence>
<reference evidence="3" key="1">
    <citation type="journal article" date="2019" name="Sci. Rep.">
        <title>Draft genome of Tanacetum cinerariifolium, the natural source of mosquito coil.</title>
        <authorList>
            <person name="Yamashiro T."/>
            <person name="Shiraishi A."/>
            <person name="Satake H."/>
            <person name="Nakayama K."/>
        </authorList>
    </citation>
    <scope>NUCLEOTIDE SEQUENCE</scope>
</reference>
<dbReference type="EMBL" id="BKCJ010369798">
    <property type="protein sequence ID" value="GFA10617.1"/>
    <property type="molecule type" value="Genomic_DNA"/>
</dbReference>
<accession>A0A699J566</accession>